<evidence type="ECO:0000313" key="1">
    <source>
        <dbReference type="EMBL" id="KAI2391524.1"/>
    </source>
</evidence>
<reference evidence="1" key="1">
    <citation type="journal article" date="2022" name="bioRxiv">
        <title>Population genetic analysis of Ophidiomyces ophidiicola, the causative agent of snake fungal disease, indicates recent introductions to the USA.</title>
        <authorList>
            <person name="Ladner J.T."/>
            <person name="Palmer J.M."/>
            <person name="Ettinger C.L."/>
            <person name="Stajich J.E."/>
            <person name="Farrell T.M."/>
            <person name="Glorioso B.M."/>
            <person name="Lawson B."/>
            <person name="Price S.J."/>
            <person name="Stengle A.G."/>
            <person name="Grear D.A."/>
            <person name="Lorch J.M."/>
        </authorList>
    </citation>
    <scope>NUCLEOTIDE SEQUENCE</scope>
    <source>
        <strain evidence="1">NWHC 24266-5</strain>
    </source>
</reference>
<gene>
    <name evidence="1" type="ORF">LOY88_001048</name>
</gene>
<protein>
    <submittedName>
        <fullName evidence="1">Uncharacterized protein</fullName>
    </submittedName>
</protein>
<organism evidence="1">
    <name type="scientific">Ophidiomyces ophidiicola</name>
    <dbReference type="NCBI Taxonomy" id="1387563"/>
    <lineage>
        <taxon>Eukaryota</taxon>
        <taxon>Fungi</taxon>
        <taxon>Dikarya</taxon>
        <taxon>Ascomycota</taxon>
        <taxon>Pezizomycotina</taxon>
        <taxon>Eurotiomycetes</taxon>
        <taxon>Eurotiomycetidae</taxon>
        <taxon>Onygenales</taxon>
        <taxon>Onygenaceae</taxon>
        <taxon>Ophidiomyces</taxon>
    </lineage>
</organism>
<proteinExistence type="predicted"/>
<accession>A0ACB8V2Q7</accession>
<name>A0ACB8V2Q7_9EURO</name>
<comment type="caution">
    <text evidence="1">The sequence shown here is derived from an EMBL/GenBank/DDBJ whole genome shotgun (WGS) entry which is preliminary data.</text>
</comment>
<sequence>MHVVQLTVFAALAQLSAASYELVDSYTPSNFFDKFDFFSTRDPSNGYVSYQDRDTSFRDNLVRQGQNSVRIGVDSWSIASGSGRRSVRLVSKAKYLHGLILADIKHMPTSTCGLWPAFWTVGDVWPRDGELDIIEGVNQQSMNKMAMHTTEGCKINVAGDFTGIVETRDCNVYSPNQAFNQGCLVSSTQANSYGTNFNNINGGVYAIQWTSAHISIWFFPRGNIPSDMTSQNPDPTKWGRPGARFSGECDMDRFMKQQRLIFNTNFCGDWAGGVWNSDPVCSTRGSCDSYVRNNPNDFSDAYWEVNGLRVFRQVQPPQVSAIPEPTPAPTPTPTPTSTPTPATRSSETSATSSTTIIPPVENTPTAAPTTTRTTTTTPSSSAISSSSSQSMPSPQPTEKSTEITSSTSSSSSLNQQSTISTNPISTSDTRTTSPVGNRPTGPSSGTNSSATQPLVTSPSPDPQSTTSAKPINTSTGTDSDAISCDVSISIGTVELTIGPVTQTTTPINHMPTGASTGTNSSATSTSNDFSMPCDGSNCHSQQSSSSSTSGVSLAASSQSLRAPAPSIRSSIPAENTEIPDTATQTNCTTYTTFETIKIVKTYVDAAQTGP</sequence>
<dbReference type="EMBL" id="JALBCA010000011">
    <property type="protein sequence ID" value="KAI2391524.1"/>
    <property type="molecule type" value="Genomic_DNA"/>
</dbReference>